<dbReference type="STRING" id="1081103.A0A0B2X885"/>
<evidence type="ECO:0000256" key="1">
    <source>
        <dbReference type="ARBA" id="ARBA00008361"/>
    </source>
</evidence>
<evidence type="ECO:0000259" key="5">
    <source>
        <dbReference type="Pfam" id="PF10017"/>
    </source>
</evidence>
<dbReference type="OrthoDB" id="659at2759"/>
<keyword evidence="4" id="KW-0949">S-adenosyl-L-methionine</keyword>
<dbReference type="Pfam" id="PF10017">
    <property type="entry name" value="Methyltransf_33"/>
    <property type="match status" value="1"/>
</dbReference>
<dbReference type="GeneID" id="63735166"/>
<dbReference type="Gene3D" id="3.40.50.150">
    <property type="entry name" value="Vaccinia Virus protein VP39"/>
    <property type="match status" value="1"/>
</dbReference>
<keyword evidence="7" id="KW-1185">Reference proteome</keyword>
<comment type="similarity">
    <text evidence="1">Belongs to the methyltransferase superfamily.</text>
</comment>
<keyword evidence="3" id="KW-0808">Transferase</keyword>
<sequence length="386" mass="43212">MFSPSEKDHGGIFDIGGSALGLRIRERLLAALRSTDKGGRKPKLPAEILYDDEGLKLWGDIVNSKDFYQAADEASLLRQNGEEIARLIRDSGAKEIVDIGAGHVPRLPHGPSLPVPGLGIIRDTRKVEFLLDVLEKTGGPVTYLMLDISRASLQANLARQVGMFPRPDCRTICLGLFGTFEDGQQCIGDRNAADDRPIPRIISSHGSVLCNDNEEAAKEHLKAWTAVLRPVDRMLIGMDGHAAKDEDQKRKIWLSYHPENDLYKTFFDNGRNKLNKLLGDNIFTQENWDFHSELETEPTTRHRNWMAAKKDITCKATGSVIKAGQEFDWFDSHKYGPMSVQKMCSEVGLKVLKSWKSENSEFYLYWVGLYDAQFLEDTVSGVSSLG</sequence>
<dbReference type="HOGENOM" id="CLU_049766_0_1_1"/>
<evidence type="ECO:0000256" key="2">
    <source>
        <dbReference type="ARBA" id="ARBA00022603"/>
    </source>
</evidence>
<dbReference type="InterPro" id="IPR017804">
    <property type="entry name" value="MeTrfase_EgtD-like"/>
</dbReference>
<dbReference type="PANTHER" id="PTHR43397:SF1">
    <property type="entry name" value="ERGOTHIONEINE BIOSYNTHESIS PROTEIN 1"/>
    <property type="match status" value="1"/>
</dbReference>
<comment type="caution">
    <text evidence="6">The sequence shown here is derived from an EMBL/GenBank/DDBJ whole genome shotgun (WGS) entry which is preliminary data.</text>
</comment>
<evidence type="ECO:0000313" key="6">
    <source>
        <dbReference type="EMBL" id="KHO01710.1"/>
    </source>
</evidence>
<organism evidence="6 7">
    <name type="scientific">Metarhizium album (strain ARSEF 1941)</name>
    <dbReference type="NCBI Taxonomy" id="1081103"/>
    <lineage>
        <taxon>Eukaryota</taxon>
        <taxon>Fungi</taxon>
        <taxon>Dikarya</taxon>
        <taxon>Ascomycota</taxon>
        <taxon>Pezizomycotina</taxon>
        <taxon>Sordariomycetes</taxon>
        <taxon>Hypocreomycetidae</taxon>
        <taxon>Hypocreales</taxon>
        <taxon>Clavicipitaceae</taxon>
        <taxon>Metarhizium</taxon>
    </lineage>
</organism>
<dbReference type="PIRSF" id="PIRSF018005">
    <property type="entry name" value="UCP018005"/>
    <property type="match status" value="1"/>
</dbReference>
<dbReference type="AlphaFoldDB" id="A0A0B2X885"/>
<dbReference type="GO" id="GO:0032259">
    <property type="term" value="P:methylation"/>
    <property type="evidence" value="ECO:0007669"/>
    <property type="project" value="UniProtKB-KW"/>
</dbReference>
<evidence type="ECO:0000256" key="4">
    <source>
        <dbReference type="ARBA" id="ARBA00022691"/>
    </source>
</evidence>
<accession>A0A0B2X885</accession>
<dbReference type="Proteomes" id="UP000030816">
    <property type="component" value="Unassembled WGS sequence"/>
</dbReference>
<keyword evidence="2" id="KW-0489">Methyltransferase</keyword>
<evidence type="ECO:0000313" key="7">
    <source>
        <dbReference type="Proteomes" id="UP000030816"/>
    </source>
</evidence>
<proteinExistence type="inferred from homology"/>
<dbReference type="GO" id="GO:0008168">
    <property type="term" value="F:methyltransferase activity"/>
    <property type="evidence" value="ECO:0007669"/>
    <property type="project" value="UniProtKB-KW"/>
</dbReference>
<dbReference type="EMBL" id="AZHE01000001">
    <property type="protein sequence ID" value="KHO01710.1"/>
    <property type="molecule type" value="Genomic_DNA"/>
</dbReference>
<protein>
    <submittedName>
        <fullName evidence="6">Ergot alkaloid biosynthetic protein B</fullName>
    </submittedName>
</protein>
<dbReference type="InterPro" id="IPR019257">
    <property type="entry name" value="MeTrfase_dom"/>
</dbReference>
<reference evidence="6 7" key="1">
    <citation type="journal article" date="2014" name="Proc. Natl. Acad. Sci. U.S.A.">
        <title>Trajectory and genomic determinants of fungal-pathogen speciation and host adaptation.</title>
        <authorList>
            <person name="Hu X."/>
            <person name="Xiao G."/>
            <person name="Zheng P."/>
            <person name="Shang Y."/>
            <person name="Su Y."/>
            <person name="Zhang X."/>
            <person name="Liu X."/>
            <person name="Zhan S."/>
            <person name="St Leger R.J."/>
            <person name="Wang C."/>
        </authorList>
    </citation>
    <scope>NUCLEOTIDE SEQUENCE [LARGE SCALE GENOMIC DNA]</scope>
    <source>
        <strain evidence="6 7">ARSEF 1941</strain>
    </source>
</reference>
<gene>
    <name evidence="6" type="ORF">MAM_00711</name>
</gene>
<name>A0A0B2X885_METAS</name>
<dbReference type="PANTHER" id="PTHR43397">
    <property type="entry name" value="ERGOTHIONEINE BIOSYNTHESIS PROTEIN 1"/>
    <property type="match status" value="1"/>
</dbReference>
<dbReference type="InterPro" id="IPR029063">
    <property type="entry name" value="SAM-dependent_MTases_sf"/>
</dbReference>
<feature type="domain" description="Histidine-specific methyltransferase SAM-dependent" evidence="5">
    <location>
        <begin position="25"/>
        <end position="367"/>
    </location>
</feature>
<dbReference type="RefSeq" id="XP_040682775.1">
    <property type="nucleotide sequence ID" value="XM_040819510.1"/>
</dbReference>
<dbReference type="InterPro" id="IPR051128">
    <property type="entry name" value="EgtD_Methyltrsf_superfamily"/>
</dbReference>
<evidence type="ECO:0000256" key="3">
    <source>
        <dbReference type="ARBA" id="ARBA00022679"/>
    </source>
</evidence>